<dbReference type="OrthoDB" id="10550446at2759"/>
<proteinExistence type="predicted"/>
<evidence type="ECO:0000313" key="3">
    <source>
        <dbReference type="Proteomes" id="UP000006672"/>
    </source>
</evidence>
<dbReference type="EMBL" id="CAAKNF010000196">
    <property type="protein sequence ID" value="VIO86103.1"/>
    <property type="molecule type" value="Genomic_DNA"/>
</dbReference>
<dbReference type="GeneID" id="6099773"/>
<accession>A0A5S6PEM6</accession>
<organism evidence="2">
    <name type="scientific">Brugia malayi</name>
    <name type="common">Filarial nematode worm</name>
    <dbReference type="NCBI Taxonomy" id="6279"/>
    <lineage>
        <taxon>Eukaryota</taxon>
        <taxon>Metazoa</taxon>
        <taxon>Ecdysozoa</taxon>
        <taxon>Nematoda</taxon>
        <taxon>Chromadorea</taxon>
        <taxon>Rhabditida</taxon>
        <taxon>Spirurina</taxon>
        <taxon>Spiruromorpha</taxon>
        <taxon>Filarioidea</taxon>
        <taxon>Onchocercidae</taxon>
        <taxon>Brugia</taxon>
    </lineage>
</organism>
<feature type="region of interest" description="Disordered" evidence="1">
    <location>
        <begin position="63"/>
        <end position="110"/>
    </location>
</feature>
<evidence type="ECO:0000256" key="1">
    <source>
        <dbReference type="SAM" id="MobiDB-lite"/>
    </source>
</evidence>
<dbReference type="KEGG" id="bmy:BM_BM17902"/>
<gene>
    <name evidence="2 4" type="primary">Bm17902</name>
    <name evidence="2" type="ORF">BM_BM17902</name>
</gene>
<protein>
    <submittedName>
        <fullName evidence="2 4">Uncharacterized protein</fullName>
    </submittedName>
</protein>
<reference evidence="2" key="2">
    <citation type="submission" date="2019-04" db="EMBL/GenBank/DDBJ databases">
        <authorList>
            <person name="Howe K."/>
            <person name="Paulini M."/>
            <person name="Williams G."/>
        </authorList>
    </citation>
    <scope>NUCLEOTIDE SEQUENCE [LARGE SCALE GENOMIC DNA]</scope>
    <source>
        <strain evidence="2">FR3</strain>
    </source>
</reference>
<dbReference type="RefSeq" id="XP_001896330.2">
    <property type="nucleotide sequence ID" value="XM_001896295.2"/>
</dbReference>
<reference evidence="4" key="3">
    <citation type="submission" date="2019-12" db="UniProtKB">
        <authorList>
            <consortium name="WormBaseParasite"/>
        </authorList>
    </citation>
    <scope>IDENTIFICATION</scope>
</reference>
<keyword evidence="3" id="KW-1185">Reference proteome</keyword>
<evidence type="ECO:0000313" key="4">
    <source>
        <dbReference type="WBParaSite" id="Bm17902.1"/>
    </source>
</evidence>
<evidence type="ECO:0000313" key="2">
    <source>
        <dbReference type="EMBL" id="VIO86103.1"/>
    </source>
</evidence>
<reference evidence="3" key="1">
    <citation type="journal article" date="2007" name="Science">
        <title>Draft genome of the filarial nematode parasite Brugia malayi.</title>
        <authorList>
            <person name="Ghedin E."/>
            <person name="Wang S."/>
            <person name="Spiro D."/>
            <person name="Caler E."/>
            <person name="Zhao Q."/>
            <person name="Crabtree J."/>
            <person name="Allen J.E."/>
            <person name="Delcher A.L."/>
            <person name="Guiliano D.B."/>
            <person name="Miranda-Saavedra D."/>
            <person name="Angiuoli S.V."/>
            <person name="Creasy T."/>
            <person name="Amedeo P."/>
            <person name="Haas B."/>
            <person name="El-Sayed N.M."/>
            <person name="Wortman J.R."/>
            <person name="Feldblyum T."/>
            <person name="Tallon L."/>
            <person name="Schatz M."/>
            <person name="Shumway M."/>
            <person name="Koo H."/>
            <person name="Salzberg S.L."/>
            <person name="Schobel S."/>
            <person name="Pertea M."/>
            <person name="Pop M."/>
            <person name="White O."/>
            <person name="Barton G.J."/>
            <person name="Carlow C.K."/>
            <person name="Crawford M.J."/>
            <person name="Daub J."/>
            <person name="Dimmic M.W."/>
            <person name="Estes C.F."/>
            <person name="Foster J.M."/>
            <person name="Ganatra M."/>
            <person name="Gregory W.F."/>
            <person name="Johnson N.M."/>
            <person name="Jin J."/>
            <person name="Komuniecki R."/>
            <person name="Korf I."/>
            <person name="Kumar S."/>
            <person name="Laney S."/>
            <person name="Li B.W."/>
            <person name="Li W."/>
            <person name="Lindblom T.H."/>
            <person name="Lustigman S."/>
            <person name="Ma D."/>
            <person name="Maina C.V."/>
            <person name="Martin D.M."/>
            <person name="McCarter J.P."/>
            <person name="McReynolds L."/>
            <person name="Mitreva M."/>
            <person name="Nutman T.B."/>
            <person name="Parkinson J."/>
            <person name="Peregrin-Alvarez J.M."/>
            <person name="Poole C."/>
            <person name="Ren Q."/>
            <person name="Saunders L."/>
            <person name="Sluder A.E."/>
            <person name="Smith K."/>
            <person name="Stanke M."/>
            <person name="Unnasch T.R."/>
            <person name="Ware J."/>
            <person name="Wei A.D."/>
            <person name="Weil G."/>
            <person name="Williams D.J."/>
            <person name="Zhang Y."/>
            <person name="Williams S.A."/>
            <person name="Fraser-Liggett C."/>
            <person name="Slatko B."/>
            <person name="Blaxter M.L."/>
            <person name="Scott A.L."/>
        </authorList>
    </citation>
    <scope>NUCLEOTIDE SEQUENCE</scope>
    <source>
        <strain evidence="3">FR3</strain>
    </source>
</reference>
<sequence>MLSALQETVEFKTSLITRLEKAERRLEEFEGRNAHEEMEEGPVPQEREFNEGEAECALLPENDNEAENWPSGAEWAFLPDDDEEKPMEMSSIREPKIEDDQNFGSCHAEI</sequence>
<feature type="region of interest" description="Disordered" evidence="1">
    <location>
        <begin position="29"/>
        <end position="49"/>
    </location>
</feature>
<dbReference type="AlphaFoldDB" id="A0A4E9EPH3"/>
<dbReference type="Proteomes" id="UP000006672">
    <property type="component" value="Unassembled WGS sequence"/>
</dbReference>
<accession>A0A4E9EPH3</accession>
<name>A0A4E9EPH3_BRUMA</name>
<dbReference type="WBParaSite" id="Bm17902.1">
    <property type="protein sequence ID" value="Bm17902.1"/>
    <property type="gene ID" value="WBGene00269044"/>
</dbReference>
<dbReference type="CTD" id="6099773"/>